<dbReference type="AlphaFoldDB" id="A0A2G9V5S5"/>
<name>A0A2G9V5S5_TELCI</name>
<dbReference type="InterPro" id="IPR000726">
    <property type="entry name" value="Glyco_hydro_19_cat"/>
</dbReference>
<dbReference type="GO" id="GO:0004568">
    <property type="term" value="F:chitinase activity"/>
    <property type="evidence" value="ECO:0007669"/>
    <property type="project" value="InterPro"/>
</dbReference>
<evidence type="ECO:0000259" key="2">
    <source>
        <dbReference type="Pfam" id="PF00182"/>
    </source>
</evidence>
<dbReference type="Pfam" id="PF00182">
    <property type="entry name" value="Glyco_hydro_19"/>
    <property type="match status" value="1"/>
</dbReference>
<dbReference type="GO" id="GO:0006032">
    <property type="term" value="P:chitin catabolic process"/>
    <property type="evidence" value="ECO:0007669"/>
    <property type="project" value="InterPro"/>
</dbReference>
<dbReference type="CDD" id="cd00325">
    <property type="entry name" value="chitinase_GH19"/>
    <property type="match status" value="1"/>
</dbReference>
<keyword evidence="4" id="KW-1185">Reference proteome</keyword>
<evidence type="ECO:0000313" key="4">
    <source>
        <dbReference type="Proteomes" id="UP000230423"/>
    </source>
</evidence>
<organism evidence="3 4">
    <name type="scientific">Teladorsagia circumcincta</name>
    <name type="common">Brown stomach worm</name>
    <name type="synonym">Ostertagia circumcincta</name>
    <dbReference type="NCBI Taxonomy" id="45464"/>
    <lineage>
        <taxon>Eukaryota</taxon>
        <taxon>Metazoa</taxon>
        <taxon>Ecdysozoa</taxon>
        <taxon>Nematoda</taxon>
        <taxon>Chromadorea</taxon>
        <taxon>Rhabditida</taxon>
        <taxon>Rhabditina</taxon>
        <taxon>Rhabditomorpha</taxon>
        <taxon>Strongyloidea</taxon>
        <taxon>Trichostrongylidae</taxon>
        <taxon>Teladorsagia</taxon>
    </lineage>
</organism>
<feature type="compositionally biased region" description="Polar residues" evidence="1">
    <location>
        <begin position="86"/>
        <end position="99"/>
    </location>
</feature>
<dbReference type="OrthoDB" id="5985073at2759"/>
<dbReference type="Proteomes" id="UP000230423">
    <property type="component" value="Unassembled WGS sequence"/>
</dbReference>
<feature type="compositionally biased region" description="Basic and acidic residues" evidence="1">
    <location>
        <begin position="108"/>
        <end position="120"/>
    </location>
</feature>
<evidence type="ECO:0000256" key="1">
    <source>
        <dbReference type="SAM" id="MobiDB-lite"/>
    </source>
</evidence>
<evidence type="ECO:0000313" key="3">
    <source>
        <dbReference type="EMBL" id="PIO77851.1"/>
    </source>
</evidence>
<dbReference type="PANTHER" id="PTHR47836:SF1">
    <property type="entry name" value="GLYCO_HYDRO_19_CAT DOMAIN-CONTAINING PROTEIN"/>
    <property type="match status" value="1"/>
</dbReference>
<dbReference type="GO" id="GO:0016998">
    <property type="term" value="P:cell wall macromolecule catabolic process"/>
    <property type="evidence" value="ECO:0007669"/>
    <property type="project" value="InterPro"/>
</dbReference>
<reference evidence="3 4" key="1">
    <citation type="submission" date="2015-09" db="EMBL/GenBank/DDBJ databases">
        <title>Draft genome of the parasitic nematode Teladorsagia circumcincta isolate WARC Sus (inbred).</title>
        <authorList>
            <person name="Mitreva M."/>
        </authorList>
    </citation>
    <scope>NUCLEOTIDE SEQUENCE [LARGE SCALE GENOMIC DNA]</scope>
    <source>
        <strain evidence="3 4">S</strain>
    </source>
</reference>
<dbReference type="PANTHER" id="PTHR47836">
    <property type="entry name" value="PROTEIN CBG09520-RELATED"/>
    <property type="match status" value="1"/>
</dbReference>
<feature type="region of interest" description="Disordered" evidence="1">
    <location>
        <begin position="86"/>
        <end position="120"/>
    </location>
</feature>
<gene>
    <name evidence="3" type="ORF">TELCIR_00031</name>
</gene>
<accession>A0A2G9V5S5</accession>
<proteinExistence type="predicted"/>
<dbReference type="Gene3D" id="1.10.530.10">
    <property type="match status" value="2"/>
</dbReference>
<dbReference type="EMBL" id="KZ344985">
    <property type="protein sequence ID" value="PIO77851.1"/>
    <property type="molecule type" value="Genomic_DNA"/>
</dbReference>
<sequence>MSGHSNQGLWIAEAFGYALDLEHMSEAAEIRASHQLSLEKICAVMKDVGRTPTKIISLTSKVHEETRPKGRDLLTLGGSTVGFMQASQSQQHPLTTPGSRCSRKKKSYEHPISKEQKRRETSFEAAMKFHSDQPAEIYCDFINTVHDSSPPAFCPPHSIFAKEVSDDCEVASDPNNLKKSPIEKWFKEEMFNDLFPKANLGLGPHDCLPYSYKSFIIAARYFPEFGGESSNKVVTKMDPPLAMLASLWFYMTPQPPKPSMHSIVVGDWRQSEKNRRAGFSGPIFGPTSLVINNECGGEDPEEPGMLDGFDAIQHMYSWQPDWGNMWRSRPCDCEPAPYGGALPYYDPKLYPSKFGKDNDRNRLRCVYSIYESPTTFRLDEGSGLQLTAADIRRQASTHESPNLSADTVHVVCEMPFCSNITQ</sequence>
<feature type="domain" description="Glycoside hydrolase family 19 catalytic" evidence="2">
    <location>
        <begin position="236"/>
        <end position="296"/>
    </location>
</feature>
<protein>
    <submittedName>
        <fullName evidence="3">Chitinase class I</fullName>
    </submittedName>
</protein>
<dbReference type="SUPFAM" id="SSF53955">
    <property type="entry name" value="Lysozyme-like"/>
    <property type="match status" value="1"/>
</dbReference>
<dbReference type="InterPro" id="IPR023346">
    <property type="entry name" value="Lysozyme-like_dom_sf"/>
</dbReference>